<feature type="domain" description="TonB-dependent receptor-like beta-barrel" evidence="17">
    <location>
        <begin position="290"/>
        <end position="682"/>
    </location>
</feature>
<comment type="similarity">
    <text evidence="2 14 15">Belongs to the TonB-dependent receptor family.</text>
</comment>
<feature type="domain" description="TonB-dependent receptor plug" evidence="18">
    <location>
        <begin position="71"/>
        <end position="170"/>
    </location>
</feature>
<dbReference type="PANTHER" id="PTHR32552:SF74">
    <property type="entry name" value="HYDROXAMATE SIDEROPHORE RECEPTOR FHUE"/>
    <property type="match status" value="1"/>
</dbReference>
<dbReference type="GO" id="GO:0015891">
    <property type="term" value="P:siderophore transport"/>
    <property type="evidence" value="ECO:0007669"/>
    <property type="project" value="InterPro"/>
</dbReference>
<dbReference type="InterPro" id="IPR039426">
    <property type="entry name" value="TonB-dep_rcpt-like"/>
</dbReference>
<evidence type="ECO:0000256" key="10">
    <source>
        <dbReference type="ARBA" id="ARBA00023077"/>
    </source>
</evidence>
<keyword evidence="7 16" id="KW-0732">Signal</keyword>
<comment type="subcellular location">
    <subcellularLocation>
        <location evidence="1 14">Cell outer membrane</location>
        <topology evidence="1 14">Multi-pass membrane protein</topology>
    </subcellularLocation>
</comment>
<gene>
    <name evidence="19" type="ORF">BG910_10465</name>
</gene>
<evidence type="ECO:0000256" key="2">
    <source>
        <dbReference type="ARBA" id="ARBA00009810"/>
    </source>
</evidence>
<keyword evidence="13 14" id="KW-0998">Cell outer membrane</keyword>
<evidence type="ECO:0000259" key="17">
    <source>
        <dbReference type="Pfam" id="PF00593"/>
    </source>
</evidence>
<evidence type="ECO:0000256" key="1">
    <source>
        <dbReference type="ARBA" id="ARBA00004571"/>
    </source>
</evidence>
<keyword evidence="20" id="KW-1185">Reference proteome</keyword>
<dbReference type="Gene3D" id="2.170.130.10">
    <property type="entry name" value="TonB-dependent receptor, plug domain"/>
    <property type="match status" value="1"/>
</dbReference>
<proteinExistence type="inferred from homology"/>
<evidence type="ECO:0000313" key="19">
    <source>
        <dbReference type="EMBL" id="ASK28094.1"/>
    </source>
</evidence>
<dbReference type="Pfam" id="PF00593">
    <property type="entry name" value="TonB_dep_Rec_b-barrel"/>
    <property type="match status" value="1"/>
</dbReference>
<keyword evidence="11 14" id="KW-0472">Membrane</keyword>
<dbReference type="KEGG" id="nei:BG910_10465"/>
<evidence type="ECO:0000256" key="7">
    <source>
        <dbReference type="ARBA" id="ARBA00022729"/>
    </source>
</evidence>
<evidence type="ECO:0000256" key="9">
    <source>
        <dbReference type="ARBA" id="ARBA00023065"/>
    </source>
</evidence>
<dbReference type="PROSITE" id="PS52016">
    <property type="entry name" value="TONB_DEPENDENT_REC_3"/>
    <property type="match status" value="1"/>
</dbReference>
<evidence type="ECO:0000256" key="14">
    <source>
        <dbReference type="PROSITE-ProRule" id="PRU01360"/>
    </source>
</evidence>
<feature type="chain" id="PRO_5013324615" evidence="16">
    <location>
        <begin position="23"/>
        <end position="712"/>
    </location>
</feature>
<evidence type="ECO:0000256" key="6">
    <source>
        <dbReference type="ARBA" id="ARBA00022692"/>
    </source>
</evidence>
<dbReference type="CDD" id="cd01347">
    <property type="entry name" value="ligand_gated_channel"/>
    <property type="match status" value="1"/>
</dbReference>
<evidence type="ECO:0000256" key="12">
    <source>
        <dbReference type="ARBA" id="ARBA00023170"/>
    </source>
</evidence>
<dbReference type="RefSeq" id="WP_089036786.1">
    <property type="nucleotide sequence ID" value="NZ_CP022278.1"/>
</dbReference>
<dbReference type="GO" id="GO:0038023">
    <property type="term" value="F:signaling receptor activity"/>
    <property type="evidence" value="ECO:0007669"/>
    <property type="project" value="InterPro"/>
</dbReference>
<keyword evidence="9" id="KW-0406">Ion transport</keyword>
<evidence type="ECO:0000313" key="20">
    <source>
        <dbReference type="Proteomes" id="UP000198238"/>
    </source>
</evidence>
<dbReference type="InterPro" id="IPR036942">
    <property type="entry name" value="Beta-barrel_TonB_sf"/>
</dbReference>
<dbReference type="AlphaFoldDB" id="A0A220S3P2"/>
<accession>A0A220S3P2</accession>
<dbReference type="GO" id="GO:0009279">
    <property type="term" value="C:cell outer membrane"/>
    <property type="evidence" value="ECO:0007669"/>
    <property type="project" value="UniProtKB-SubCell"/>
</dbReference>
<evidence type="ECO:0000256" key="4">
    <source>
        <dbReference type="ARBA" id="ARBA00022452"/>
    </source>
</evidence>
<reference evidence="19 20" key="1">
    <citation type="submission" date="2017-06" db="EMBL/GenBank/DDBJ databases">
        <title>Neisseria chenwenguii sp. nov., isolated from the intestinal contents of Tibetan Plateau Pika in Yushu, Qinghai Province, China.</title>
        <authorList>
            <person name="Zhang G."/>
        </authorList>
    </citation>
    <scope>NUCLEOTIDE SEQUENCE [LARGE SCALE GENOMIC DNA]</scope>
    <source>
        <strain evidence="19 20">10023</strain>
    </source>
</reference>
<dbReference type="Gene3D" id="2.40.170.20">
    <property type="entry name" value="TonB-dependent receptor, beta-barrel domain"/>
    <property type="match status" value="1"/>
</dbReference>
<dbReference type="Proteomes" id="UP000198238">
    <property type="component" value="Chromosome"/>
</dbReference>
<keyword evidence="3 14" id="KW-0813">Transport</keyword>
<dbReference type="InterPro" id="IPR010105">
    <property type="entry name" value="TonB_sidphr_rcpt"/>
</dbReference>
<dbReference type="EMBL" id="CP022278">
    <property type="protein sequence ID" value="ASK28094.1"/>
    <property type="molecule type" value="Genomic_DNA"/>
</dbReference>
<dbReference type="InterPro" id="IPR037066">
    <property type="entry name" value="Plug_dom_sf"/>
</dbReference>
<evidence type="ECO:0000256" key="15">
    <source>
        <dbReference type="RuleBase" id="RU003357"/>
    </source>
</evidence>
<feature type="signal peptide" evidence="16">
    <location>
        <begin position="1"/>
        <end position="22"/>
    </location>
</feature>
<name>A0A220S3P2_9NEIS</name>
<evidence type="ECO:0000256" key="8">
    <source>
        <dbReference type="ARBA" id="ARBA00023004"/>
    </source>
</evidence>
<sequence length="712" mass="78900">MKTPFKLTFIAVAVSAAMSGYAEDDVAAVQSQNLPTVNVIGQRLDAPVSSEVRGGYIHTRGKTATGMTLSEKETPQSTITVTRQKMDDQKSETLRDTLQNTNGITVQAIDRGRNYIFSRGFAIDRYQVDGANVVFDNQWIAGEQLNNMAVYDRVEVVRGATGLTTGSGEPSARVNLIRKHADSKTRRTVLEGGLQYPWGYTATIDHSQPLNSDGSVRSRFVISHGDNKTTFDREKVGQTTLYGVLDADLTDKASMSFGLKHGINRQKALLWGGLPIADANNKIIDWNKKTNSAPDWSYWDSKGSEVFTNWKYKFNNDWNVELNGNYARNTSDSELFYASGKVDGNTLTGVWPGKFEVVSKQGSLGANLNGAYPLLGRKHKLVAGLSYTRSAYTADAADGTTFQADTDIRNFNAYPEPNWGGMKQQYDSTAKEVGAFAATQLNLHDRFKVVLGTRFANAKRDRLYYGAASKFRSGSVWLPYAGATFDVTPNHSLYAGYTDIFKPQEHQDVNGNYLDPVKGKNYEIGLKSRFMDERLTGQLSVFRIEQDNLAVKDGVKVRNNPLADAYHAEKGTVSKGFELDVTGNITPNWHVSAGYALARAKNSKGENLNNHIPKQTFKLFTTYDFGGTLKGLTVGGGVNWYGSSFVSVGNDKVTRKKFAIADLMARYRVNDQLSLQVNAHNLFDKRPYNMFGSSQVNYWDGRSVKASLKYEF</sequence>
<evidence type="ECO:0000256" key="16">
    <source>
        <dbReference type="SAM" id="SignalP"/>
    </source>
</evidence>
<dbReference type="GO" id="GO:0015344">
    <property type="term" value="F:siderophore uptake transmembrane transporter activity"/>
    <property type="evidence" value="ECO:0007669"/>
    <property type="project" value="TreeGrafter"/>
</dbReference>
<dbReference type="Pfam" id="PF07715">
    <property type="entry name" value="Plug"/>
    <property type="match status" value="1"/>
</dbReference>
<organism evidence="19 20">
    <name type="scientific">Neisseria chenwenguii</name>
    <dbReference type="NCBI Taxonomy" id="1853278"/>
    <lineage>
        <taxon>Bacteria</taxon>
        <taxon>Pseudomonadati</taxon>
        <taxon>Pseudomonadota</taxon>
        <taxon>Betaproteobacteria</taxon>
        <taxon>Neisseriales</taxon>
        <taxon>Neisseriaceae</taxon>
        <taxon>Neisseria</taxon>
    </lineage>
</organism>
<evidence type="ECO:0000256" key="5">
    <source>
        <dbReference type="ARBA" id="ARBA00022496"/>
    </source>
</evidence>
<keyword evidence="12 19" id="KW-0675">Receptor</keyword>
<keyword evidence="10 15" id="KW-0798">TonB box</keyword>
<dbReference type="SUPFAM" id="SSF56935">
    <property type="entry name" value="Porins"/>
    <property type="match status" value="1"/>
</dbReference>
<evidence type="ECO:0000256" key="3">
    <source>
        <dbReference type="ARBA" id="ARBA00022448"/>
    </source>
</evidence>
<protein>
    <submittedName>
        <fullName evidence="19">TonB-dependent siderophore receptor</fullName>
    </submittedName>
</protein>
<dbReference type="PANTHER" id="PTHR32552">
    <property type="entry name" value="FERRICHROME IRON RECEPTOR-RELATED"/>
    <property type="match status" value="1"/>
</dbReference>
<evidence type="ECO:0000256" key="11">
    <source>
        <dbReference type="ARBA" id="ARBA00023136"/>
    </source>
</evidence>
<keyword evidence="6 14" id="KW-0812">Transmembrane</keyword>
<dbReference type="InterPro" id="IPR012910">
    <property type="entry name" value="Plug_dom"/>
</dbReference>
<dbReference type="NCBIfam" id="TIGR01783">
    <property type="entry name" value="TonB-siderophor"/>
    <property type="match status" value="1"/>
</dbReference>
<keyword evidence="8" id="KW-0408">Iron</keyword>
<keyword evidence="5" id="KW-0410">Iron transport</keyword>
<evidence type="ECO:0000259" key="18">
    <source>
        <dbReference type="Pfam" id="PF07715"/>
    </source>
</evidence>
<dbReference type="InterPro" id="IPR000531">
    <property type="entry name" value="Beta-barrel_TonB"/>
</dbReference>
<keyword evidence="4 14" id="KW-1134">Transmembrane beta strand</keyword>
<dbReference type="FunFam" id="2.170.130.10:FF:000010">
    <property type="entry name" value="Ferripyoverdine receptor"/>
    <property type="match status" value="1"/>
</dbReference>
<evidence type="ECO:0000256" key="13">
    <source>
        <dbReference type="ARBA" id="ARBA00023237"/>
    </source>
</evidence>